<keyword evidence="4" id="KW-0808">Transferase</keyword>
<feature type="transmembrane region" description="Helical" evidence="8">
    <location>
        <begin position="381"/>
        <end position="399"/>
    </location>
</feature>
<keyword evidence="5 8" id="KW-0812">Transmembrane</keyword>
<sequence>MSAVNSHRIGPVSTAVVLGLLTVAIKWAVCLQCSYAEDLVRVAPWGFGYEEGHIAANVIAGNGFSITSAAGNLPAAWGSTLPTTSSANFLPSAWVSPLYPLLLSEIFRYCGIFTPAAASVVIAVNCLAQGVTVSLLYLLGFYLGQKRVGFAAVGLFLVDPNAWQFLGWVWHTQLYAMLLLCHIYVLLRPARSPVWQGCLLGITLALALLTDGAAVMLVPITAFYVIRKKTGNNRILIGGAALLSGALLMTPWAWRNYEAFGAFNPLRGSVSTNLWVGNHPGNRDESYHGLSQSPWHNQEEFQTFVSLGEKGYSQLCRERVIAQVRSHPGRFLVDSLKRTTGFWFGEWWNSFSHIHWIYSAGLVIFTLLAIAGVYRGRKLHIELLLAVFLLFPLPYYLTVHGHGRYRAPIEPLICLAAALVFYRAEKSSSKSPQK</sequence>
<dbReference type="RefSeq" id="WP_145378273.1">
    <property type="nucleotide sequence ID" value="NZ_CP036276.1"/>
</dbReference>
<reference evidence="9 10" key="1">
    <citation type="submission" date="2019-02" db="EMBL/GenBank/DDBJ databases">
        <title>Deep-cultivation of Planctomycetes and their phenomic and genomic characterization uncovers novel biology.</title>
        <authorList>
            <person name="Wiegand S."/>
            <person name="Jogler M."/>
            <person name="Boedeker C."/>
            <person name="Pinto D."/>
            <person name="Vollmers J."/>
            <person name="Rivas-Marin E."/>
            <person name="Kohn T."/>
            <person name="Peeters S.H."/>
            <person name="Heuer A."/>
            <person name="Rast P."/>
            <person name="Oberbeckmann S."/>
            <person name="Bunk B."/>
            <person name="Jeske O."/>
            <person name="Meyerdierks A."/>
            <person name="Storesund J.E."/>
            <person name="Kallscheuer N."/>
            <person name="Luecker S."/>
            <person name="Lage O.M."/>
            <person name="Pohl T."/>
            <person name="Merkel B.J."/>
            <person name="Hornburger P."/>
            <person name="Mueller R.-W."/>
            <person name="Bruemmer F."/>
            <person name="Labrenz M."/>
            <person name="Spormann A.M."/>
            <person name="Op den Camp H."/>
            <person name="Overmann J."/>
            <person name="Amann R."/>
            <person name="Jetten M.S.M."/>
            <person name="Mascher T."/>
            <person name="Medema M.H."/>
            <person name="Devos D.P."/>
            <person name="Kaster A.-K."/>
            <person name="Ovreas L."/>
            <person name="Rohde M."/>
            <person name="Galperin M.Y."/>
            <person name="Jogler C."/>
        </authorList>
    </citation>
    <scope>NUCLEOTIDE SEQUENCE [LARGE SCALE GENOMIC DNA]</scope>
    <source>
        <strain evidence="9 10">Mal52</strain>
    </source>
</reference>
<evidence type="ECO:0000256" key="7">
    <source>
        <dbReference type="ARBA" id="ARBA00023136"/>
    </source>
</evidence>
<evidence type="ECO:0000256" key="3">
    <source>
        <dbReference type="ARBA" id="ARBA00022676"/>
    </source>
</evidence>
<evidence type="ECO:0008006" key="11">
    <source>
        <dbReference type="Google" id="ProtNLM"/>
    </source>
</evidence>
<dbReference type="PANTHER" id="PTHR33908:SF11">
    <property type="entry name" value="MEMBRANE PROTEIN"/>
    <property type="match status" value="1"/>
</dbReference>
<keyword evidence="2" id="KW-1003">Cell membrane</keyword>
<keyword evidence="6 8" id="KW-1133">Transmembrane helix</keyword>
<organism evidence="9 10">
    <name type="scientific">Symmachiella dynata</name>
    <dbReference type="NCBI Taxonomy" id="2527995"/>
    <lineage>
        <taxon>Bacteria</taxon>
        <taxon>Pseudomonadati</taxon>
        <taxon>Planctomycetota</taxon>
        <taxon>Planctomycetia</taxon>
        <taxon>Planctomycetales</taxon>
        <taxon>Planctomycetaceae</taxon>
        <taxon>Symmachiella</taxon>
    </lineage>
</organism>
<evidence type="ECO:0000256" key="6">
    <source>
        <dbReference type="ARBA" id="ARBA00022989"/>
    </source>
</evidence>
<dbReference type="AlphaFoldDB" id="A0A517ZTA6"/>
<evidence type="ECO:0000256" key="2">
    <source>
        <dbReference type="ARBA" id="ARBA00022475"/>
    </source>
</evidence>
<evidence type="ECO:0000313" key="9">
    <source>
        <dbReference type="EMBL" id="QDU45722.1"/>
    </source>
</evidence>
<dbReference type="GO" id="GO:0005886">
    <property type="term" value="C:plasma membrane"/>
    <property type="evidence" value="ECO:0007669"/>
    <property type="project" value="UniProtKB-SubCell"/>
</dbReference>
<proteinExistence type="predicted"/>
<keyword evidence="10" id="KW-1185">Reference proteome</keyword>
<dbReference type="EMBL" id="CP036276">
    <property type="protein sequence ID" value="QDU45722.1"/>
    <property type="molecule type" value="Genomic_DNA"/>
</dbReference>
<name>A0A517ZTA6_9PLAN</name>
<evidence type="ECO:0000256" key="8">
    <source>
        <dbReference type="SAM" id="Phobius"/>
    </source>
</evidence>
<keyword evidence="3" id="KW-0328">Glycosyltransferase</keyword>
<feature type="transmembrane region" description="Helical" evidence="8">
    <location>
        <begin position="405"/>
        <end position="424"/>
    </location>
</feature>
<evidence type="ECO:0000256" key="1">
    <source>
        <dbReference type="ARBA" id="ARBA00004651"/>
    </source>
</evidence>
<feature type="transmembrane region" description="Helical" evidence="8">
    <location>
        <begin position="356"/>
        <end position="374"/>
    </location>
</feature>
<feature type="transmembrane region" description="Helical" evidence="8">
    <location>
        <begin position="165"/>
        <end position="187"/>
    </location>
</feature>
<feature type="transmembrane region" description="Helical" evidence="8">
    <location>
        <begin position="199"/>
        <end position="226"/>
    </location>
</feature>
<dbReference type="Proteomes" id="UP000319383">
    <property type="component" value="Chromosome"/>
</dbReference>
<dbReference type="InterPro" id="IPR050297">
    <property type="entry name" value="LipidA_mod_glycosyltrf_83"/>
</dbReference>
<accession>A0A517ZTA6</accession>
<comment type="subcellular location">
    <subcellularLocation>
        <location evidence="1">Cell membrane</location>
        <topology evidence="1">Multi-pass membrane protein</topology>
    </subcellularLocation>
</comment>
<dbReference type="GO" id="GO:0009103">
    <property type="term" value="P:lipopolysaccharide biosynthetic process"/>
    <property type="evidence" value="ECO:0007669"/>
    <property type="project" value="UniProtKB-ARBA"/>
</dbReference>
<gene>
    <name evidence="9" type="ORF">Mal52_42180</name>
</gene>
<feature type="transmembrane region" description="Helical" evidence="8">
    <location>
        <begin position="12"/>
        <end position="31"/>
    </location>
</feature>
<evidence type="ECO:0000256" key="5">
    <source>
        <dbReference type="ARBA" id="ARBA00022692"/>
    </source>
</evidence>
<keyword evidence="7 8" id="KW-0472">Membrane</keyword>
<feature type="transmembrane region" description="Helical" evidence="8">
    <location>
        <begin position="235"/>
        <end position="254"/>
    </location>
</feature>
<dbReference type="KEGG" id="sdyn:Mal52_42180"/>
<dbReference type="PANTHER" id="PTHR33908">
    <property type="entry name" value="MANNOSYLTRANSFERASE YKCB-RELATED"/>
    <property type="match status" value="1"/>
</dbReference>
<evidence type="ECO:0000313" key="10">
    <source>
        <dbReference type="Proteomes" id="UP000319383"/>
    </source>
</evidence>
<dbReference type="GO" id="GO:0016763">
    <property type="term" value="F:pentosyltransferase activity"/>
    <property type="evidence" value="ECO:0007669"/>
    <property type="project" value="TreeGrafter"/>
</dbReference>
<evidence type="ECO:0000256" key="4">
    <source>
        <dbReference type="ARBA" id="ARBA00022679"/>
    </source>
</evidence>
<protein>
    <recommendedName>
        <fullName evidence="11">Glycosyltransferase RgtA/B/C/D-like domain-containing protein</fullName>
    </recommendedName>
</protein>